<accession>A0A1B9GQR0</accession>
<dbReference type="PANTHER" id="PTHR43201:SF28">
    <property type="entry name" value="ENZYME, PUTATIVE (AFU_ORTHOLOGUE AFUA_7G01530)-RELATED"/>
    <property type="match status" value="1"/>
</dbReference>
<reference evidence="3 4" key="1">
    <citation type="submission" date="2013-07" db="EMBL/GenBank/DDBJ databases">
        <title>The Genome Sequence of Cryptococcus heveanensis BCC8398.</title>
        <authorList>
            <consortium name="The Broad Institute Genome Sequencing Platform"/>
            <person name="Cuomo C."/>
            <person name="Litvintseva A."/>
            <person name="Chen Y."/>
            <person name="Heitman J."/>
            <person name="Sun S."/>
            <person name="Springer D."/>
            <person name="Dromer F."/>
            <person name="Young S.K."/>
            <person name="Zeng Q."/>
            <person name="Gargeya S."/>
            <person name="Fitzgerald M."/>
            <person name="Abouelleil A."/>
            <person name="Alvarado L."/>
            <person name="Berlin A.M."/>
            <person name="Chapman S.B."/>
            <person name="Dewar J."/>
            <person name="Goldberg J."/>
            <person name="Griggs A."/>
            <person name="Gujja S."/>
            <person name="Hansen M."/>
            <person name="Howarth C."/>
            <person name="Imamovic A."/>
            <person name="Larimer J."/>
            <person name="McCowan C."/>
            <person name="Murphy C."/>
            <person name="Pearson M."/>
            <person name="Priest M."/>
            <person name="Roberts A."/>
            <person name="Saif S."/>
            <person name="Shea T."/>
            <person name="Sykes S."/>
            <person name="Wortman J."/>
            <person name="Nusbaum C."/>
            <person name="Birren B."/>
        </authorList>
    </citation>
    <scope>NUCLEOTIDE SEQUENCE [LARGE SCALE GENOMIC DNA]</scope>
    <source>
        <strain evidence="3 4">BCC8398</strain>
    </source>
</reference>
<dbReference type="PANTHER" id="PTHR43201">
    <property type="entry name" value="ACYL-COA SYNTHETASE"/>
    <property type="match status" value="1"/>
</dbReference>
<dbReference type="EMBL" id="KV700126">
    <property type="protein sequence ID" value="OCF33351.1"/>
    <property type="molecule type" value="Genomic_DNA"/>
</dbReference>
<dbReference type="Gene3D" id="3.30.300.30">
    <property type="match status" value="1"/>
</dbReference>
<dbReference type="InterPro" id="IPR042099">
    <property type="entry name" value="ANL_N_sf"/>
</dbReference>
<dbReference type="InterPro" id="IPR045851">
    <property type="entry name" value="AMP-bd_C_sf"/>
</dbReference>
<dbReference type="SUPFAM" id="SSF56801">
    <property type="entry name" value="Acetyl-CoA synthetase-like"/>
    <property type="match status" value="1"/>
</dbReference>
<reference evidence="4" key="2">
    <citation type="submission" date="2013-12" db="EMBL/GenBank/DDBJ databases">
        <title>Evolution of pathogenesis and genome organization in the Tremellales.</title>
        <authorList>
            <person name="Cuomo C."/>
            <person name="Litvintseva A."/>
            <person name="Heitman J."/>
            <person name="Chen Y."/>
            <person name="Sun S."/>
            <person name="Springer D."/>
            <person name="Dromer F."/>
            <person name="Young S."/>
            <person name="Zeng Q."/>
            <person name="Chapman S."/>
            <person name="Gujja S."/>
            <person name="Saif S."/>
            <person name="Birren B."/>
        </authorList>
    </citation>
    <scope>NUCLEOTIDE SEQUENCE [LARGE SCALE GENOMIC DNA]</scope>
    <source>
        <strain evidence="4">BCC8398</strain>
    </source>
</reference>
<dbReference type="InterPro" id="IPR000873">
    <property type="entry name" value="AMP-dep_synth/lig_dom"/>
</dbReference>
<protein>
    <submittedName>
        <fullName evidence="3">Long-chain acyl-CoA synthetase</fullName>
    </submittedName>
</protein>
<feature type="domain" description="AMP-binding enzyme C-terminal" evidence="2">
    <location>
        <begin position="457"/>
        <end position="532"/>
    </location>
</feature>
<keyword evidence="4" id="KW-1185">Reference proteome</keyword>
<sequence length="549" mass="60119">MSLSSTLSSFPLLQQIIQHARTSPSSKAIVDLPLSLSVTYSELTADILSLATTLAPLIAENGHEARVVVLCEKGYLVPLAMLATWTAGGLSVPMLPSLPLPEQSYMATNAETSLIITDAKYDSRAQELKGEVEKAGGRCEVLNISLEDIRRKSSSGEEGRNAEDVFADLEVLDGERRAMMLFTSGTTGRPKGVVTRHSALTAQVSAVATSWRWSPSDNLLHILPLNHLHGIIVALLPTLWVGATVELWEKFDGPAIWKRWINEEGRDPITMFFGVPTVYSRLIQAHSTLPPELQEKATKASSTLRLQVSGSAPLPESVKATWEKEGGVGGGQVLLERYGMTETGIIAMTGWENERRIKGHVGFALPGTEIRLWDEENNKGVTEREVAGGVQVRGPPITKEYWRLPEVTAKEFQDGWFKTGDVGVWSADPLAMGQLRILGRSSTDIIKSGGEKISAVEIERAILELEGMKDCAVVGVDDEEWGQVVSVCLVTTRPDVTVADLRKELREVIAPYKLPKKLKIYEGEIPRNNMGKVNKKKLVLEAFPITLVV</sequence>
<name>A0A1B9GQR0_9TREE</name>
<dbReference type="Pfam" id="PF13193">
    <property type="entry name" value="AMP-binding_C"/>
    <property type="match status" value="1"/>
</dbReference>
<dbReference type="OrthoDB" id="10253115at2759"/>
<dbReference type="Gene3D" id="3.40.50.12780">
    <property type="entry name" value="N-terminal domain of ligase-like"/>
    <property type="match status" value="1"/>
</dbReference>
<feature type="domain" description="AMP-dependent synthetase/ligase" evidence="1">
    <location>
        <begin position="19"/>
        <end position="402"/>
    </location>
</feature>
<dbReference type="PROSITE" id="PS00455">
    <property type="entry name" value="AMP_BINDING"/>
    <property type="match status" value="1"/>
</dbReference>
<evidence type="ECO:0000259" key="2">
    <source>
        <dbReference type="Pfam" id="PF13193"/>
    </source>
</evidence>
<evidence type="ECO:0000313" key="3">
    <source>
        <dbReference type="EMBL" id="OCF33351.1"/>
    </source>
</evidence>
<dbReference type="InterPro" id="IPR025110">
    <property type="entry name" value="AMP-bd_C"/>
</dbReference>
<dbReference type="GO" id="GO:0031956">
    <property type="term" value="F:medium-chain fatty acid-CoA ligase activity"/>
    <property type="evidence" value="ECO:0007669"/>
    <property type="project" value="TreeGrafter"/>
</dbReference>
<gene>
    <name evidence="3" type="ORF">I316_05093</name>
</gene>
<dbReference type="GO" id="GO:0006631">
    <property type="term" value="P:fatty acid metabolic process"/>
    <property type="evidence" value="ECO:0007669"/>
    <property type="project" value="TreeGrafter"/>
</dbReference>
<dbReference type="Pfam" id="PF00501">
    <property type="entry name" value="AMP-binding"/>
    <property type="match status" value="1"/>
</dbReference>
<evidence type="ECO:0000313" key="4">
    <source>
        <dbReference type="Proteomes" id="UP000092666"/>
    </source>
</evidence>
<dbReference type="Proteomes" id="UP000092666">
    <property type="component" value="Unassembled WGS sequence"/>
</dbReference>
<dbReference type="AlphaFoldDB" id="A0A1B9GQR0"/>
<proteinExistence type="predicted"/>
<evidence type="ECO:0000259" key="1">
    <source>
        <dbReference type="Pfam" id="PF00501"/>
    </source>
</evidence>
<dbReference type="STRING" id="1296120.A0A1B9GQR0"/>
<organism evidence="3 4">
    <name type="scientific">Kwoniella heveanensis BCC8398</name>
    <dbReference type="NCBI Taxonomy" id="1296120"/>
    <lineage>
        <taxon>Eukaryota</taxon>
        <taxon>Fungi</taxon>
        <taxon>Dikarya</taxon>
        <taxon>Basidiomycota</taxon>
        <taxon>Agaricomycotina</taxon>
        <taxon>Tremellomycetes</taxon>
        <taxon>Tremellales</taxon>
        <taxon>Cryptococcaceae</taxon>
        <taxon>Kwoniella</taxon>
    </lineage>
</organism>
<dbReference type="InterPro" id="IPR020845">
    <property type="entry name" value="AMP-binding_CS"/>
</dbReference>